<dbReference type="PANTHER" id="PTHR23503">
    <property type="entry name" value="SOLUTE CARRIER FAMILY 2"/>
    <property type="match status" value="1"/>
</dbReference>
<evidence type="ECO:0000256" key="3">
    <source>
        <dbReference type="ARBA" id="ARBA00022692"/>
    </source>
</evidence>
<dbReference type="InterPro" id="IPR005829">
    <property type="entry name" value="Sugar_transporter_CS"/>
</dbReference>
<evidence type="ECO:0000256" key="2">
    <source>
        <dbReference type="ARBA" id="ARBA00022448"/>
    </source>
</evidence>
<evidence type="ECO:0000256" key="7">
    <source>
        <dbReference type="SAM" id="Phobius"/>
    </source>
</evidence>
<evidence type="ECO:0000313" key="9">
    <source>
        <dbReference type="EMBL" id="GAV00742.1"/>
    </source>
</evidence>
<evidence type="ECO:0000259" key="8">
    <source>
        <dbReference type="PROSITE" id="PS50850"/>
    </source>
</evidence>
<comment type="caution">
    <text evidence="9">The sequence shown here is derived from an EMBL/GenBank/DDBJ whole genome shotgun (WGS) entry which is preliminary data.</text>
</comment>
<evidence type="ECO:0000256" key="6">
    <source>
        <dbReference type="RuleBase" id="RU003346"/>
    </source>
</evidence>
<feature type="transmembrane region" description="Helical" evidence="7">
    <location>
        <begin position="177"/>
        <end position="201"/>
    </location>
</feature>
<dbReference type="GO" id="GO:0015149">
    <property type="term" value="F:hexose transmembrane transporter activity"/>
    <property type="evidence" value="ECO:0007669"/>
    <property type="project" value="TreeGrafter"/>
</dbReference>
<feature type="transmembrane region" description="Helical" evidence="7">
    <location>
        <begin position="361"/>
        <end position="383"/>
    </location>
</feature>
<dbReference type="STRING" id="947166.A0A1D1VGI8"/>
<feature type="transmembrane region" description="Helical" evidence="7">
    <location>
        <begin position="459"/>
        <end position="482"/>
    </location>
</feature>
<keyword evidence="4 7" id="KW-1133">Transmembrane helix</keyword>
<name>A0A1D1VGI8_RAMVA</name>
<feature type="transmembrane region" description="Helical" evidence="7">
    <location>
        <begin position="488"/>
        <end position="506"/>
    </location>
</feature>
<evidence type="ECO:0000256" key="1">
    <source>
        <dbReference type="ARBA" id="ARBA00004141"/>
    </source>
</evidence>
<dbReference type="InterPro" id="IPR020846">
    <property type="entry name" value="MFS_dom"/>
</dbReference>
<dbReference type="EMBL" id="BDGG01000006">
    <property type="protein sequence ID" value="GAV00742.1"/>
    <property type="molecule type" value="Genomic_DNA"/>
</dbReference>
<feature type="transmembrane region" description="Helical" evidence="7">
    <location>
        <begin position="118"/>
        <end position="141"/>
    </location>
</feature>
<dbReference type="Pfam" id="PF00083">
    <property type="entry name" value="Sugar_tr"/>
    <property type="match status" value="1"/>
</dbReference>
<feature type="transmembrane region" description="Helical" evidence="7">
    <location>
        <begin position="325"/>
        <end position="346"/>
    </location>
</feature>
<reference evidence="9 10" key="1">
    <citation type="journal article" date="2016" name="Nat. Commun.">
        <title>Extremotolerant tardigrade genome and improved radiotolerance of human cultured cells by tardigrade-unique protein.</title>
        <authorList>
            <person name="Hashimoto T."/>
            <person name="Horikawa D.D."/>
            <person name="Saito Y."/>
            <person name="Kuwahara H."/>
            <person name="Kozuka-Hata H."/>
            <person name="Shin-I T."/>
            <person name="Minakuchi Y."/>
            <person name="Ohishi K."/>
            <person name="Motoyama A."/>
            <person name="Aizu T."/>
            <person name="Enomoto A."/>
            <person name="Kondo K."/>
            <person name="Tanaka S."/>
            <person name="Hara Y."/>
            <person name="Koshikawa S."/>
            <person name="Sagara H."/>
            <person name="Miura T."/>
            <person name="Yokobori S."/>
            <person name="Miyagawa K."/>
            <person name="Suzuki Y."/>
            <person name="Kubo T."/>
            <person name="Oyama M."/>
            <person name="Kohara Y."/>
            <person name="Fujiyama A."/>
            <person name="Arakawa K."/>
            <person name="Katayama T."/>
            <person name="Toyoda A."/>
            <person name="Kunieda T."/>
        </authorList>
    </citation>
    <scope>NUCLEOTIDE SEQUENCE [LARGE SCALE GENOMIC DNA]</scope>
    <source>
        <strain evidence="9 10">YOKOZUNA-1</strain>
    </source>
</reference>
<dbReference type="PROSITE" id="PS50850">
    <property type="entry name" value="MFS"/>
    <property type="match status" value="1"/>
</dbReference>
<comment type="similarity">
    <text evidence="6">Belongs to the major facilitator superfamily. Sugar transporter (TC 2.A.1.1) family.</text>
</comment>
<dbReference type="SUPFAM" id="SSF103473">
    <property type="entry name" value="MFS general substrate transporter"/>
    <property type="match status" value="1"/>
</dbReference>
<dbReference type="InterPro" id="IPR045263">
    <property type="entry name" value="GLUT"/>
</dbReference>
<dbReference type="PANTHER" id="PTHR23503:SF8">
    <property type="entry name" value="FACILITATED GLUCOSE TRANSPORTER PROTEIN 1"/>
    <property type="match status" value="1"/>
</dbReference>
<dbReference type="OrthoDB" id="4540492at2759"/>
<keyword evidence="10" id="KW-1185">Reference proteome</keyword>
<comment type="subcellular location">
    <subcellularLocation>
        <location evidence="1">Membrane</location>
        <topology evidence="1">Multi-pass membrane protein</topology>
    </subcellularLocation>
</comment>
<evidence type="ECO:0000256" key="4">
    <source>
        <dbReference type="ARBA" id="ARBA00022989"/>
    </source>
</evidence>
<protein>
    <recommendedName>
        <fullName evidence="8">Major facilitator superfamily (MFS) profile domain-containing protein</fullName>
    </recommendedName>
</protein>
<dbReference type="Proteomes" id="UP000186922">
    <property type="component" value="Unassembled WGS sequence"/>
</dbReference>
<dbReference type="PRINTS" id="PR00171">
    <property type="entry name" value="SUGRTRNSPORT"/>
</dbReference>
<dbReference type="InterPro" id="IPR005828">
    <property type="entry name" value="MFS_sugar_transport-like"/>
</dbReference>
<keyword evidence="3 7" id="KW-0812">Transmembrane</keyword>
<dbReference type="GO" id="GO:0016020">
    <property type="term" value="C:membrane"/>
    <property type="evidence" value="ECO:0007669"/>
    <property type="project" value="UniProtKB-SubCell"/>
</dbReference>
<feature type="transmembrane region" description="Helical" evidence="7">
    <location>
        <begin position="34"/>
        <end position="58"/>
    </location>
</feature>
<evidence type="ECO:0000256" key="5">
    <source>
        <dbReference type="ARBA" id="ARBA00023136"/>
    </source>
</evidence>
<organism evidence="9 10">
    <name type="scientific">Ramazzottius varieornatus</name>
    <name type="common">Water bear</name>
    <name type="synonym">Tardigrade</name>
    <dbReference type="NCBI Taxonomy" id="947166"/>
    <lineage>
        <taxon>Eukaryota</taxon>
        <taxon>Metazoa</taxon>
        <taxon>Ecdysozoa</taxon>
        <taxon>Tardigrada</taxon>
        <taxon>Eutardigrada</taxon>
        <taxon>Parachela</taxon>
        <taxon>Hypsibioidea</taxon>
        <taxon>Ramazzottiidae</taxon>
        <taxon>Ramazzottius</taxon>
    </lineage>
</organism>
<sequence length="528" mass="57640">MSSKHHCIRKSEILPLTDGFGMRMTTSQKPADKLTFSLLSVAFIVSFGTWFVMGYLLVALNGLQSIIVNWIRSVKCERLGGSTGISYNDSESTDLWCRHYLPQDEANILRENAELNTIWAIASSVITVGGLVATFGCTLVINKLGTKGSLLFTNVVFTAGTVMFATSKWASSFELLIAGRLIAGASMGFICVVAPLYISLLTPPTLRGTVGSIPMIMYVAGMIFGTTFSLPMILGSQDSWPILIVIPLVPVLIFSVALPFCPASPRLLLKDSKDPEGARRALIWLRGTEDVEKELASIQYDLDHAVQNQVSLLGFWKSSFRRSTFILCAVAMISQQFSGYLSIAFYSTSIFNRVGLTQLDAVYATIGLFAVLLVFSLLGSVLMEKAGRKTLLLGANAVETLALTLLVMCMALTKQGHVWTQYASVACVFLFMACYGIGPFSVPWNLPTELFGPEASASAMTWTGVSAWTGSLVTTFAFPVVVAVAEEYIFLIFIGFLVVSSTFLYFRLPETKGRSVQEVQTILQRRKG</sequence>
<dbReference type="NCBIfam" id="TIGR00879">
    <property type="entry name" value="SP"/>
    <property type="match status" value="1"/>
</dbReference>
<feature type="transmembrane region" description="Helical" evidence="7">
    <location>
        <begin position="419"/>
        <end position="438"/>
    </location>
</feature>
<gene>
    <name evidence="9" type="primary">RvY_11544-1</name>
    <name evidence="9" type="synonym">RvY_11544.1</name>
    <name evidence="9" type="ORF">RvY_11544</name>
</gene>
<feature type="transmembrane region" description="Helical" evidence="7">
    <location>
        <begin position="148"/>
        <end position="165"/>
    </location>
</feature>
<feature type="transmembrane region" description="Helical" evidence="7">
    <location>
        <begin position="390"/>
        <end position="413"/>
    </location>
</feature>
<feature type="transmembrane region" description="Helical" evidence="7">
    <location>
        <begin position="240"/>
        <end position="261"/>
    </location>
</feature>
<dbReference type="InterPro" id="IPR003663">
    <property type="entry name" value="Sugar/inositol_transpt"/>
</dbReference>
<dbReference type="AlphaFoldDB" id="A0A1D1VGI8"/>
<feature type="transmembrane region" description="Helical" evidence="7">
    <location>
        <begin position="213"/>
        <end position="234"/>
    </location>
</feature>
<accession>A0A1D1VGI8</accession>
<dbReference type="PROSITE" id="PS00216">
    <property type="entry name" value="SUGAR_TRANSPORT_1"/>
    <property type="match status" value="1"/>
</dbReference>
<feature type="domain" description="Major facilitator superfamily (MFS) profile" evidence="8">
    <location>
        <begin position="50"/>
        <end position="512"/>
    </location>
</feature>
<dbReference type="Gene3D" id="1.20.1250.20">
    <property type="entry name" value="MFS general substrate transporter like domains"/>
    <property type="match status" value="1"/>
</dbReference>
<evidence type="ECO:0000313" key="10">
    <source>
        <dbReference type="Proteomes" id="UP000186922"/>
    </source>
</evidence>
<dbReference type="InterPro" id="IPR036259">
    <property type="entry name" value="MFS_trans_sf"/>
</dbReference>
<keyword evidence="5 7" id="KW-0472">Membrane</keyword>
<proteinExistence type="inferred from homology"/>
<keyword evidence="2 6" id="KW-0813">Transport</keyword>